<evidence type="ECO:0000256" key="1">
    <source>
        <dbReference type="SAM" id="Phobius"/>
    </source>
</evidence>
<feature type="signal peptide" evidence="2">
    <location>
        <begin position="1"/>
        <end position="17"/>
    </location>
</feature>
<keyword evidence="1" id="KW-1133">Transmembrane helix</keyword>
<reference evidence="4 5" key="1">
    <citation type="submission" date="2019-03" db="EMBL/GenBank/DDBJ databases">
        <authorList>
            <person name="Gaulin E."/>
            <person name="Dumas B."/>
        </authorList>
    </citation>
    <scope>NUCLEOTIDE SEQUENCE [LARGE SCALE GENOMIC DNA]</scope>
    <source>
        <strain evidence="4">CBS 568.67</strain>
    </source>
</reference>
<keyword evidence="5" id="KW-1185">Reference proteome</keyword>
<feature type="chain" id="PRO_5036355358" evidence="2">
    <location>
        <begin position="18"/>
        <end position="282"/>
    </location>
</feature>
<evidence type="ECO:0000313" key="3">
    <source>
        <dbReference type="EMBL" id="KAF0719215.1"/>
    </source>
</evidence>
<organism evidence="4 5">
    <name type="scientific">Aphanomyces stellatus</name>
    <dbReference type="NCBI Taxonomy" id="120398"/>
    <lineage>
        <taxon>Eukaryota</taxon>
        <taxon>Sar</taxon>
        <taxon>Stramenopiles</taxon>
        <taxon>Oomycota</taxon>
        <taxon>Saprolegniomycetes</taxon>
        <taxon>Saprolegniales</taxon>
        <taxon>Verrucalvaceae</taxon>
        <taxon>Aphanomyces</taxon>
    </lineage>
</organism>
<dbReference type="EMBL" id="VJMH01000084">
    <property type="protein sequence ID" value="KAF0719215.1"/>
    <property type="molecule type" value="Genomic_DNA"/>
</dbReference>
<proteinExistence type="predicted"/>
<keyword evidence="1" id="KW-0472">Membrane</keyword>
<dbReference type="InterPro" id="IPR036470">
    <property type="entry name" value="Elicitin_sf"/>
</dbReference>
<dbReference type="OrthoDB" id="66261at2759"/>
<protein>
    <submittedName>
        <fullName evidence="4">Aste57867_1194 protein</fullName>
    </submittedName>
</protein>
<dbReference type="Gene3D" id="1.10.239.10">
    <property type="entry name" value="Elicitin domain"/>
    <property type="match status" value="1"/>
</dbReference>
<accession>A0A485K7A2</accession>
<dbReference type="GO" id="GO:0005576">
    <property type="term" value="C:extracellular region"/>
    <property type="evidence" value="ECO:0007669"/>
    <property type="project" value="InterPro"/>
</dbReference>
<dbReference type="Proteomes" id="UP000332933">
    <property type="component" value="Unassembled WGS sequence"/>
</dbReference>
<evidence type="ECO:0000256" key="2">
    <source>
        <dbReference type="SAM" id="SignalP"/>
    </source>
</evidence>
<dbReference type="EMBL" id="CAADRA010000084">
    <property type="protein sequence ID" value="VFT78414.1"/>
    <property type="molecule type" value="Genomic_DNA"/>
</dbReference>
<gene>
    <name evidence="4" type="primary">Aste57867_1194</name>
    <name evidence="3" type="ORF">As57867_001193</name>
    <name evidence="4" type="ORF">ASTE57867_1194</name>
</gene>
<dbReference type="AlphaFoldDB" id="A0A485K7A2"/>
<name>A0A485K7A2_9STRA</name>
<feature type="transmembrane region" description="Helical" evidence="1">
    <location>
        <begin position="243"/>
        <end position="266"/>
    </location>
</feature>
<keyword evidence="1" id="KW-0812">Transmembrane</keyword>
<evidence type="ECO:0000313" key="5">
    <source>
        <dbReference type="Proteomes" id="UP000332933"/>
    </source>
</evidence>
<sequence>MKTTALFVATAVAAAAATNVTHCTEADYQKVQAASETWTSWNFMWCKGDLGLTTEQFNNQNTTLTVKQAQTFATSSSCQKFYGNLQKNAAKQNCLELNLLQNVSWSMVSSLMSMEAVPKVNTTCSKMDLARGFGNLAVNPNSFSCLGASIKDAFRQLPNAKQVANFRANPSCASVFASLQTIVGQMPHCSIDGNGTDIHVLQNITWNTTLDWLDFVNSIPVDATAATTFAFKYMPQTHAANSMIVACGAMIAGAVVVLVAVTIYNARKVTRRDEERTTLLRV</sequence>
<evidence type="ECO:0000313" key="4">
    <source>
        <dbReference type="EMBL" id="VFT78414.1"/>
    </source>
</evidence>
<keyword evidence="2" id="KW-0732">Signal</keyword>
<reference evidence="3" key="2">
    <citation type="submission" date="2019-06" db="EMBL/GenBank/DDBJ databases">
        <title>Genomics analysis of Aphanomyces spp. identifies a new class of oomycete effector associated with host adaptation.</title>
        <authorList>
            <person name="Gaulin E."/>
        </authorList>
    </citation>
    <scope>NUCLEOTIDE SEQUENCE</scope>
    <source>
        <strain evidence="3">CBS 578.67</strain>
    </source>
</reference>